<dbReference type="EMBL" id="BQNB010008646">
    <property type="protein sequence ID" value="GJS52293.1"/>
    <property type="molecule type" value="Genomic_DNA"/>
</dbReference>
<dbReference type="SUPFAM" id="SSF53098">
    <property type="entry name" value="Ribonuclease H-like"/>
    <property type="match status" value="1"/>
</dbReference>
<feature type="compositionally biased region" description="Basic and acidic residues" evidence="1">
    <location>
        <begin position="91"/>
        <end position="100"/>
    </location>
</feature>
<dbReference type="InterPro" id="IPR054722">
    <property type="entry name" value="PolX-like_BBD"/>
</dbReference>
<comment type="caution">
    <text evidence="3">The sequence shown here is derived from an EMBL/GenBank/DDBJ whole genome shotgun (WGS) entry which is preliminary data.</text>
</comment>
<evidence type="ECO:0000313" key="3">
    <source>
        <dbReference type="EMBL" id="GJS52293.1"/>
    </source>
</evidence>
<sequence>MVVLTKRIDDMSKGKSEKGKSEKGLIDESFDWDDEFLSSEDEGITKIRAFMAIAEDEPFIRKVDARSGQWVNITMKKADESSSMLAPEITSDSKFERDTQEPLPPLPKLIGAKPTSISISLISLADLRTKMADLTLNTTKSTRTNKRFDKKADTSTEQLLLTLMEEDYLKRSVWYLDSGCSRHMTWVKQYLHRYSKESCPKVVFGDKSSSNTEGYGSVNYNGITFTRVAYVNGLKDNLISISQLCDANFKVLFTKTQRTIFNKNDEVVLLAPIRRDVYVIDMSSYNEESNTYGKPHEVRVKELRSDNGIEFRNHNLESFCDEKGEAVNTACYTQNRSIKVKWHGKTAYDVFRGRSPNISYFHVFGCFVHIHNHMDHLGKFDEKADNEFFLGYSPMAKAFRDYGSPEDTPELIILDDQPTPSKDDHRGLADGIDPNEVQDYTISKIQTCPTQIIPSAETNSQPFVPQDICAFLNGKISEEVYMQQPPRFERSEHPDTSLSECLSEMPYASPNNLGPNESGVSVNKALFRGMIRPLMYLTTSRPDIQFSTCLCARYQANPKESHLVSVKRIFRYLKGTPNIGLWYHKGSCFHLKAYSDSDYAGCNLDRKSTLGGCQILGGKLVCQSAKKQSSVAMSSSKAEYVAGAG</sequence>
<feature type="domain" description="Retrovirus-related Pol polyprotein from transposon TNT 1-94-like beta-barrel" evidence="2">
    <location>
        <begin position="174"/>
        <end position="248"/>
    </location>
</feature>
<gene>
    <name evidence="3" type="ORF">Tco_0625655</name>
</gene>
<keyword evidence="4" id="KW-1185">Reference proteome</keyword>
<evidence type="ECO:0000256" key="1">
    <source>
        <dbReference type="SAM" id="MobiDB-lite"/>
    </source>
</evidence>
<dbReference type="CDD" id="cd09272">
    <property type="entry name" value="RNase_HI_RT_Ty1"/>
    <property type="match status" value="1"/>
</dbReference>
<organism evidence="3 4">
    <name type="scientific">Tanacetum coccineum</name>
    <dbReference type="NCBI Taxonomy" id="301880"/>
    <lineage>
        <taxon>Eukaryota</taxon>
        <taxon>Viridiplantae</taxon>
        <taxon>Streptophyta</taxon>
        <taxon>Embryophyta</taxon>
        <taxon>Tracheophyta</taxon>
        <taxon>Spermatophyta</taxon>
        <taxon>Magnoliopsida</taxon>
        <taxon>eudicotyledons</taxon>
        <taxon>Gunneridae</taxon>
        <taxon>Pentapetalae</taxon>
        <taxon>asterids</taxon>
        <taxon>campanulids</taxon>
        <taxon>Asterales</taxon>
        <taxon>Asteraceae</taxon>
        <taxon>Asteroideae</taxon>
        <taxon>Anthemideae</taxon>
        <taxon>Anthemidinae</taxon>
        <taxon>Tanacetum</taxon>
    </lineage>
</organism>
<protein>
    <submittedName>
        <fullName evidence="3">Retrovirus-related pol polyprotein from transposon TNT 1-94</fullName>
    </submittedName>
</protein>
<reference evidence="3" key="2">
    <citation type="submission" date="2022-01" db="EMBL/GenBank/DDBJ databases">
        <authorList>
            <person name="Yamashiro T."/>
            <person name="Shiraishi A."/>
            <person name="Satake H."/>
            <person name="Nakayama K."/>
        </authorList>
    </citation>
    <scope>NUCLEOTIDE SEQUENCE</scope>
</reference>
<dbReference type="PANTHER" id="PTHR11439:SF495">
    <property type="entry name" value="REVERSE TRANSCRIPTASE, RNA-DEPENDENT DNA POLYMERASE-RELATED"/>
    <property type="match status" value="1"/>
</dbReference>
<proteinExistence type="predicted"/>
<feature type="region of interest" description="Disordered" evidence="1">
    <location>
        <begin position="1"/>
        <end position="24"/>
    </location>
</feature>
<dbReference type="PANTHER" id="PTHR11439">
    <property type="entry name" value="GAG-POL-RELATED RETROTRANSPOSON"/>
    <property type="match status" value="1"/>
</dbReference>
<evidence type="ECO:0000313" key="4">
    <source>
        <dbReference type="Proteomes" id="UP001151760"/>
    </source>
</evidence>
<dbReference type="InterPro" id="IPR012337">
    <property type="entry name" value="RNaseH-like_sf"/>
</dbReference>
<reference evidence="3" key="1">
    <citation type="journal article" date="2022" name="Int. J. Mol. Sci.">
        <title>Draft Genome of Tanacetum Coccineum: Genomic Comparison of Closely Related Tanacetum-Family Plants.</title>
        <authorList>
            <person name="Yamashiro T."/>
            <person name="Shiraishi A."/>
            <person name="Nakayama K."/>
            <person name="Satake H."/>
        </authorList>
    </citation>
    <scope>NUCLEOTIDE SEQUENCE</scope>
</reference>
<dbReference type="Pfam" id="PF22936">
    <property type="entry name" value="Pol_BBD"/>
    <property type="match status" value="1"/>
</dbReference>
<dbReference type="Proteomes" id="UP001151760">
    <property type="component" value="Unassembled WGS sequence"/>
</dbReference>
<name>A0ABQ4WHG0_9ASTR</name>
<accession>A0ABQ4WHG0</accession>
<feature type="region of interest" description="Disordered" evidence="1">
    <location>
        <begin position="82"/>
        <end position="108"/>
    </location>
</feature>
<evidence type="ECO:0000259" key="2">
    <source>
        <dbReference type="Pfam" id="PF22936"/>
    </source>
</evidence>